<dbReference type="OrthoDB" id="3851628at2759"/>
<name>A0A8I2YS55_9AGAM</name>
<dbReference type="GO" id="GO:0009082">
    <property type="term" value="P:branched-chain amino acid biosynthetic process"/>
    <property type="evidence" value="ECO:0007669"/>
    <property type="project" value="TreeGrafter"/>
</dbReference>
<reference evidence="1" key="1">
    <citation type="submission" date="2021-03" db="EMBL/GenBank/DDBJ databases">
        <title>Evolutionary innovations through gain and loss of genes in the ectomycorrhizal Boletales.</title>
        <authorList>
            <person name="Wu G."/>
            <person name="Miyauchi S."/>
            <person name="Morin E."/>
            <person name="Yang Z.-L."/>
            <person name="Xu J."/>
            <person name="Martin F.M."/>
        </authorList>
    </citation>
    <scope>NUCLEOTIDE SEQUENCE</scope>
    <source>
        <strain evidence="1">BR01</strain>
    </source>
</reference>
<dbReference type="EMBL" id="JAGFBS010000010">
    <property type="protein sequence ID" value="KAG6377159.1"/>
    <property type="molecule type" value="Genomic_DNA"/>
</dbReference>
<dbReference type="PANTHER" id="PTHR21000">
    <property type="entry name" value="DIHYDROXY-ACID DEHYDRATASE DAD"/>
    <property type="match status" value="1"/>
</dbReference>
<evidence type="ECO:0000313" key="1">
    <source>
        <dbReference type="EMBL" id="KAG6377159.1"/>
    </source>
</evidence>
<dbReference type="PANTHER" id="PTHR21000:SF5">
    <property type="entry name" value="DIHYDROXY-ACID DEHYDRATASE, MITOCHONDRIAL"/>
    <property type="match status" value="1"/>
</dbReference>
<organism evidence="1 2">
    <name type="scientific">Boletus reticuloceps</name>
    <dbReference type="NCBI Taxonomy" id="495285"/>
    <lineage>
        <taxon>Eukaryota</taxon>
        <taxon>Fungi</taxon>
        <taxon>Dikarya</taxon>
        <taxon>Basidiomycota</taxon>
        <taxon>Agaricomycotina</taxon>
        <taxon>Agaricomycetes</taxon>
        <taxon>Agaricomycetidae</taxon>
        <taxon>Boletales</taxon>
        <taxon>Boletineae</taxon>
        <taxon>Boletaceae</taxon>
        <taxon>Boletoideae</taxon>
        <taxon>Boletus</taxon>
    </lineage>
</organism>
<dbReference type="InterPro" id="IPR050165">
    <property type="entry name" value="DHAD_IlvD/Edd"/>
</dbReference>
<dbReference type="GO" id="GO:0005739">
    <property type="term" value="C:mitochondrion"/>
    <property type="evidence" value="ECO:0007669"/>
    <property type="project" value="TreeGrafter"/>
</dbReference>
<comment type="caution">
    <text evidence="1">The sequence shown here is derived from an EMBL/GenBank/DDBJ whole genome shotgun (WGS) entry which is preliminary data.</text>
</comment>
<protein>
    <submittedName>
        <fullName evidence="1">Uncharacterized protein</fullName>
    </submittedName>
</protein>
<accession>A0A8I2YS55</accession>
<dbReference type="AlphaFoldDB" id="A0A8I2YS55"/>
<gene>
    <name evidence="1" type="ORF">JVT61DRAFT_1211</name>
</gene>
<dbReference type="Proteomes" id="UP000683000">
    <property type="component" value="Unassembled WGS sequence"/>
</dbReference>
<sequence length="83" mass="9019">MLSSVASRHVRKPVAKLARTFSSSGTTCEENAVIMNRYSRIVTQPKDQGASQAMLYATDGVKSEPDLQKAMVGIASVWYEGNP</sequence>
<keyword evidence="2" id="KW-1185">Reference proteome</keyword>
<dbReference type="GO" id="GO:0004160">
    <property type="term" value="F:dihydroxy-acid dehydratase activity"/>
    <property type="evidence" value="ECO:0007669"/>
    <property type="project" value="TreeGrafter"/>
</dbReference>
<evidence type="ECO:0000313" key="2">
    <source>
        <dbReference type="Proteomes" id="UP000683000"/>
    </source>
</evidence>
<proteinExistence type="predicted"/>